<dbReference type="InterPro" id="IPR011417">
    <property type="entry name" value="ANTH_dom"/>
</dbReference>
<dbReference type="SUPFAM" id="SSF48464">
    <property type="entry name" value="ENTH/VHS domain"/>
    <property type="match status" value="1"/>
</dbReference>
<dbReference type="OrthoDB" id="10262320at2759"/>
<dbReference type="GO" id="GO:0051015">
    <property type="term" value="F:actin filament binding"/>
    <property type="evidence" value="ECO:0007669"/>
    <property type="project" value="TreeGrafter"/>
</dbReference>
<dbReference type="AlphaFoldDB" id="A0A9W6TCA6"/>
<dbReference type="PROSITE" id="PS50942">
    <property type="entry name" value="ENTH"/>
    <property type="match status" value="1"/>
</dbReference>
<dbReference type="GO" id="GO:0032051">
    <property type="term" value="F:clathrin light chain binding"/>
    <property type="evidence" value="ECO:0007669"/>
    <property type="project" value="TreeGrafter"/>
</dbReference>
<dbReference type="InterPro" id="IPR030224">
    <property type="entry name" value="Sla2_fam"/>
</dbReference>
<dbReference type="GO" id="GO:0048268">
    <property type="term" value="P:clathrin coat assembly"/>
    <property type="evidence" value="ECO:0007669"/>
    <property type="project" value="TreeGrafter"/>
</dbReference>
<dbReference type="GO" id="GO:0007015">
    <property type="term" value="P:actin filament organization"/>
    <property type="evidence" value="ECO:0007669"/>
    <property type="project" value="TreeGrafter"/>
</dbReference>
<dbReference type="GO" id="GO:0030479">
    <property type="term" value="C:actin cortical patch"/>
    <property type="evidence" value="ECO:0007669"/>
    <property type="project" value="TreeGrafter"/>
</dbReference>
<reference evidence="2" key="1">
    <citation type="submission" date="2023-04" db="EMBL/GenBank/DDBJ databases">
        <title>Ambrosiozyma monospora NBRC 1965.</title>
        <authorList>
            <person name="Ichikawa N."/>
            <person name="Sato H."/>
            <person name="Tonouchi N."/>
        </authorList>
    </citation>
    <scope>NUCLEOTIDE SEQUENCE</scope>
    <source>
        <strain evidence="2">NBRC 1965</strain>
    </source>
</reference>
<feature type="domain" description="ENTH" evidence="1">
    <location>
        <begin position="1"/>
        <end position="78"/>
    </location>
</feature>
<dbReference type="PANTHER" id="PTHR10407:SF15">
    <property type="entry name" value="HUNTINGTIN INTERACTING PROTEIN 1"/>
    <property type="match status" value="1"/>
</dbReference>
<dbReference type="GO" id="GO:0035615">
    <property type="term" value="F:clathrin adaptor activity"/>
    <property type="evidence" value="ECO:0007669"/>
    <property type="project" value="TreeGrafter"/>
</dbReference>
<protein>
    <submittedName>
        <fullName evidence="2">Unnamed protein product</fullName>
    </submittedName>
</protein>
<comment type="caution">
    <text evidence="2">The sequence shown here is derived from an EMBL/GenBank/DDBJ whole genome shotgun (WGS) entry which is preliminary data.</text>
</comment>
<dbReference type="Pfam" id="PF07651">
    <property type="entry name" value="ANTH"/>
    <property type="match status" value="1"/>
</dbReference>
<dbReference type="PANTHER" id="PTHR10407">
    <property type="entry name" value="HUNTINGTIN INTERACTING PROTEIN 1"/>
    <property type="match status" value="1"/>
</dbReference>
<dbReference type="EMBL" id="BSXU01016625">
    <property type="protein sequence ID" value="GME83655.1"/>
    <property type="molecule type" value="Genomic_DNA"/>
</dbReference>
<keyword evidence="3" id="KW-1185">Reference proteome</keyword>
<dbReference type="Gene3D" id="1.25.40.90">
    <property type="match status" value="1"/>
</dbReference>
<dbReference type="GO" id="GO:0080025">
    <property type="term" value="F:phosphatidylinositol-3,5-bisphosphate binding"/>
    <property type="evidence" value="ECO:0007669"/>
    <property type="project" value="TreeGrafter"/>
</dbReference>
<dbReference type="GO" id="GO:0030136">
    <property type="term" value="C:clathrin-coated vesicle"/>
    <property type="evidence" value="ECO:0007669"/>
    <property type="project" value="TreeGrafter"/>
</dbReference>
<gene>
    <name evidence="2" type="ORF">Amon01_001008700</name>
</gene>
<dbReference type="InterPro" id="IPR008942">
    <property type="entry name" value="ENTH_VHS"/>
</dbReference>
<name>A0A9W6TCA6_AMBMO</name>
<evidence type="ECO:0000313" key="3">
    <source>
        <dbReference type="Proteomes" id="UP001165063"/>
    </source>
</evidence>
<dbReference type="Proteomes" id="UP001165063">
    <property type="component" value="Unassembled WGS sequence"/>
</dbReference>
<dbReference type="InterPro" id="IPR013809">
    <property type="entry name" value="ENTH"/>
</dbReference>
<evidence type="ECO:0000313" key="2">
    <source>
        <dbReference type="EMBL" id="GME83655.1"/>
    </source>
</evidence>
<accession>A0A9W6TCA6</accession>
<sequence length="175" mass="19953">MMPIQSDDVMLFKSLIVIHKVLQEGHPSSLIGGYRNIEWISSLSNFHAVDSSMGRLIIEYSNYLVKKLHFHHDHRGFNGTFEYEEYVSLSTVSDPNEGYEAILDLLSLQDSLDDLSKLIFATIQQMRNGNVAVAALVPIIAESYGIHKFLISMLRAILFFHPLFDNFDYNSKDPI</sequence>
<evidence type="ECO:0000259" key="1">
    <source>
        <dbReference type="PROSITE" id="PS50942"/>
    </source>
</evidence>
<proteinExistence type="predicted"/>
<organism evidence="2 3">
    <name type="scientific">Ambrosiozyma monospora</name>
    <name type="common">Yeast</name>
    <name type="synonym">Endomycopsis monosporus</name>
    <dbReference type="NCBI Taxonomy" id="43982"/>
    <lineage>
        <taxon>Eukaryota</taxon>
        <taxon>Fungi</taxon>
        <taxon>Dikarya</taxon>
        <taxon>Ascomycota</taxon>
        <taxon>Saccharomycotina</taxon>
        <taxon>Pichiomycetes</taxon>
        <taxon>Pichiales</taxon>
        <taxon>Pichiaceae</taxon>
        <taxon>Ambrosiozyma</taxon>
    </lineage>
</organism>
<dbReference type="GO" id="GO:0006897">
    <property type="term" value="P:endocytosis"/>
    <property type="evidence" value="ECO:0007669"/>
    <property type="project" value="InterPro"/>
</dbReference>
<dbReference type="GO" id="GO:0043325">
    <property type="term" value="F:phosphatidylinositol-3,4-bisphosphate binding"/>
    <property type="evidence" value="ECO:0007669"/>
    <property type="project" value="TreeGrafter"/>
</dbReference>